<evidence type="ECO:0000256" key="12">
    <source>
        <dbReference type="ARBA" id="ARBA00023004"/>
    </source>
</evidence>
<feature type="signal peptide" evidence="15">
    <location>
        <begin position="1"/>
        <end position="29"/>
    </location>
</feature>
<dbReference type="GO" id="GO:0005506">
    <property type="term" value="F:iron ion binding"/>
    <property type="evidence" value="ECO:0007669"/>
    <property type="project" value="InterPro"/>
</dbReference>
<dbReference type="InterPro" id="IPR003582">
    <property type="entry name" value="ShKT_dom"/>
</dbReference>
<reference evidence="18" key="2">
    <citation type="submission" date="2025-08" db="UniProtKB">
        <authorList>
            <consortium name="RefSeq"/>
        </authorList>
    </citation>
    <scope>IDENTIFICATION</scope>
    <source>
        <tissue evidence="18">Leaves</tissue>
    </source>
</reference>
<dbReference type="GO" id="GO:0005789">
    <property type="term" value="C:endoplasmic reticulum membrane"/>
    <property type="evidence" value="ECO:0007669"/>
    <property type="project" value="UniProtKB-SubCell"/>
</dbReference>
<dbReference type="RefSeq" id="XP_027110286.1">
    <property type="nucleotide sequence ID" value="XM_027254485.2"/>
</dbReference>
<dbReference type="SMART" id="SM00254">
    <property type="entry name" value="ShKT"/>
    <property type="match status" value="1"/>
</dbReference>
<evidence type="ECO:0000256" key="13">
    <source>
        <dbReference type="ARBA" id="ARBA00023136"/>
    </source>
</evidence>
<name>A0A6P6W6Y7_COFAR</name>
<dbReference type="Pfam" id="PF01549">
    <property type="entry name" value="ShK"/>
    <property type="match status" value="1"/>
</dbReference>
<keyword evidence="13" id="KW-0472">Membrane</keyword>
<dbReference type="GeneID" id="113730050"/>
<keyword evidence="7" id="KW-0256">Endoplasmic reticulum</keyword>
<dbReference type="OrthoDB" id="420380at2759"/>
<dbReference type="PANTHER" id="PTHR10869">
    <property type="entry name" value="PROLYL 4-HYDROXYLASE ALPHA SUBUNIT"/>
    <property type="match status" value="1"/>
</dbReference>
<dbReference type="AlphaFoldDB" id="A0A6P6W6Y7"/>
<keyword evidence="15" id="KW-0732">Signal</keyword>
<gene>
    <name evidence="18" type="primary">LOC113730050</name>
</gene>
<feature type="domain" description="ShKT" evidence="16">
    <location>
        <begin position="271"/>
        <end position="311"/>
    </location>
</feature>
<keyword evidence="10" id="KW-1133">Transmembrane helix</keyword>
<evidence type="ECO:0000256" key="8">
    <source>
        <dbReference type="ARBA" id="ARBA00022964"/>
    </source>
</evidence>
<dbReference type="GO" id="GO:0004656">
    <property type="term" value="F:procollagen-proline 4-dioxygenase activity"/>
    <property type="evidence" value="ECO:0007669"/>
    <property type="project" value="UniProtKB-EC"/>
</dbReference>
<dbReference type="InterPro" id="IPR045054">
    <property type="entry name" value="P4HA-like"/>
</dbReference>
<evidence type="ECO:0000256" key="7">
    <source>
        <dbReference type="ARBA" id="ARBA00022824"/>
    </source>
</evidence>
<evidence type="ECO:0000313" key="18">
    <source>
        <dbReference type="RefSeq" id="XP_027110286.1"/>
    </source>
</evidence>
<keyword evidence="11" id="KW-0560">Oxidoreductase</keyword>
<evidence type="ECO:0000256" key="1">
    <source>
        <dbReference type="ARBA" id="ARBA00001961"/>
    </source>
</evidence>
<feature type="chain" id="PRO_5028021528" description="procollagen-proline 4-dioxygenase" evidence="15">
    <location>
        <begin position="30"/>
        <end position="315"/>
    </location>
</feature>
<dbReference type="InterPro" id="IPR006620">
    <property type="entry name" value="Pro_4_hyd_alph"/>
</dbReference>
<evidence type="ECO:0000256" key="3">
    <source>
        <dbReference type="ARBA" id="ARBA00006511"/>
    </source>
</evidence>
<dbReference type="PROSITE" id="PS51670">
    <property type="entry name" value="SHKT"/>
    <property type="match status" value="1"/>
</dbReference>
<evidence type="ECO:0000256" key="5">
    <source>
        <dbReference type="ARBA" id="ARBA00022692"/>
    </source>
</evidence>
<evidence type="ECO:0000313" key="17">
    <source>
        <dbReference type="Proteomes" id="UP001652660"/>
    </source>
</evidence>
<comment type="catalytic activity">
    <reaction evidence="14">
        <text>L-prolyl-[collagen] + 2-oxoglutarate + O2 = trans-4-hydroxy-L-prolyl-[collagen] + succinate + CO2</text>
        <dbReference type="Rhea" id="RHEA:18945"/>
        <dbReference type="Rhea" id="RHEA-COMP:11676"/>
        <dbReference type="Rhea" id="RHEA-COMP:11680"/>
        <dbReference type="ChEBI" id="CHEBI:15379"/>
        <dbReference type="ChEBI" id="CHEBI:16526"/>
        <dbReference type="ChEBI" id="CHEBI:16810"/>
        <dbReference type="ChEBI" id="CHEBI:30031"/>
        <dbReference type="ChEBI" id="CHEBI:50342"/>
        <dbReference type="ChEBI" id="CHEBI:61965"/>
        <dbReference type="EC" id="1.14.11.2"/>
    </reaction>
</comment>
<dbReference type="SMART" id="SM00702">
    <property type="entry name" value="P4Hc"/>
    <property type="match status" value="1"/>
</dbReference>
<evidence type="ECO:0000256" key="6">
    <source>
        <dbReference type="ARBA" id="ARBA00022723"/>
    </source>
</evidence>
<organism evidence="17 18">
    <name type="scientific">Coffea arabica</name>
    <name type="common">Arabian coffee</name>
    <dbReference type="NCBI Taxonomy" id="13443"/>
    <lineage>
        <taxon>Eukaryota</taxon>
        <taxon>Viridiplantae</taxon>
        <taxon>Streptophyta</taxon>
        <taxon>Embryophyta</taxon>
        <taxon>Tracheophyta</taxon>
        <taxon>Spermatophyta</taxon>
        <taxon>Magnoliopsida</taxon>
        <taxon>eudicotyledons</taxon>
        <taxon>Gunneridae</taxon>
        <taxon>Pentapetalae</taxon>
        <taxon>asterids</taxon>
        <taxon>lamiids</taxon>
        <taxon>Gentianales</taxon>
        <taxon>Rubiaceae</taxon>
        <taxon>Ixoroideae</taxon>
        <taxon>Gardenieae complex</taxon>
        <taxon>Bertiereae - Coffeeae clade</taxon>
        <taxon>Coffeeae</taxon>
        <taxon>Coffea</taxon>
    </lineage>
</organism>
<sequence>MLRSPSFMGTYSSIFLVLLLSWCPFAAEASRKELRTKEVQRQQISQIDLPGRLGVIDPTRVTQVAWRPRVFMYRNFVSEEECDHLISWVQGKKSNSVVDGDLKETDNLPSKSIMPLSIEDQVVARIEERISAWTFIPKENGRPLQVLHFDSEEPKQNHDYLGKEYKVLPNEPLMATVVLYLSNASQGGHILFPESENEILSDCTMSNMALKPTKGNAVVFFSVHLNGSADNSSRHARCPILDGDMWCATKFFHLRAIRGKKEPLHLDDTDCMDEDENCPHWAATGECERNPVFMVGSPDYYGACRKSCNVCSLLD</sequence>
<comment type="cofactor">
    <cofactor evidence="1">
        <name>L-ascorbate</name>
        <dbReference type="ChEBI" id="CHEBI:38290"/>
    </cofactor>
</comment>
<keyword evidence="17" id="KW-1185">Reference proteome</keyword>
<evidence type="ECO:0000256" key="4">
    <source>
        <dbReference type="ARBA" id="ARBA00012269"/>
    </source>
</evidence>
<keyword evidence="5" id="KW-0812">Transmembrane</keyword>
<comment type="similarity">
    <text evidence="3">Belongs to the P4HA family.</text>
</comment>
<dbReference type="PANTHER" id="PTHR10869:SF102">
    <property type="entry name" value="PROLYL 4-HYDROXYLASE 12-RELATED"/>
    <property type="match status" value="1"/>
</dbReference>
<keyword evidence="12" id="KW-0408">Iron</keyword>
<keyword evidence="6" id="KW-0479">Metal-binding</keyword>
<evidence type="ECO:0000256" key="15">
    <source>
        <dbReference type="SAM" id="SignalP"/>
    </source>
</evidence>
<keyword evidence="9" id="KW-0735">Signal-anchor</keyword>
<dbReference type="GO" id="GO:0031418">
    <property type="term" value="F:L-ascorbic acid binding"/>
    <property type="evidence" value="ECO:0007669"/>
    <property type="project" value="InterPro"/>
</dbReference>
<evidence type="ECO:0000256" key="11">
    <source>
        <dbReference type="ARBA" id="ARBA00023002"/>
    </source>
</evidence>
<comment type="subcellular location">
    <subcellularLocation>
        <location evidence="2">Endoplasmic reticulum membrane</location>
        <topology evidence="2">Single-pass type II membrane protein</topology>
    </subcellularLocation>
</comment>
<dbReference type="Proteomes" id="UP001652660">
    <property type="component" value="Chromosome 2e"/>
</dbReference>
<reference evidence="17" key="1">
    <citation type="journal article" date="2025" name="Foods">
        <title>Unveiling the Microbial Signatures of Arabica Coffee Cherries: Insights into Ripeness Specific Diversity, Functional Traits, and Implications for Quality and Safety.</title>
        <authorList>
            <consortium name="RefSeq"/>
            <person name="Tenea G.N."/>
            <person name="Cifuentes V."/>
            <person name="Reyes P."/>
            <person name="Cevallos-Vallejos M."/>
        </authorList>
    </citation>
    <scope>NUCLEOTIDE SEQUENCE [LARGE SCALE GENOMIC DNA]</scope>
</reference>
<evidence type="ECO:0000256" key="14">
    <source>
        <dbReference type="ARBA" id="ARBA00049169"/>
    </source>
</evidence>
<evidence type="ECO:0000259" key="16">
    <source>
        <dbReference type="PROSITE" id="PS51670"/>
    </source>
</evidence>
<dbReference type="EC" id="1.14.11.2" evidence="4"/>
<accession>A0A6P6W6Y7</accession>
<keyword evidence="8" id="KW-0223">Dioxygenase</keyword>
<evidence type="ECO:0000256" key="10">
    <source>
        <dbReference type="ARBA" id="ARBA00022989"/>
    </source>
</evidence>
<evidence type="ECO:0000256" key="2">
    <source>
        <dbReference type="ARBA" id="ARBA00004648"/>
    </source>
</evidence>
<evidence type="ECO:0000256" key="9">
    <source>
        <dbReference type="ARBA" id="ARBA00022968"/>
    </source>
</evidence>
<protein>
    <recommendedName>
        <fullName evidence="4">procollagen-proline 4-dioxygenase</fullName>
        <ecNumber evidence="4">1.14.11.2</ecNumber>
    </recommendedName>
</protein>
<proteinExistence type="inferred from homology"/>
<dbReference type="Gene3D" id="2.60.120.620">
    <property type="entry name" value="q2cbj1_9rhob like domain"/>
    <property type="match status" value="1"/>
</dbReference>